<proteinExistence type="predicted"/>
<dbReference type="Proteomes" id="UP001056120">
    <property type="component" value="Linkage Group LG01"/>
</dbReference>
<evidence type="ECO:0000313" key="1">
    <source>
        <dbReference type="EMBL" id="KAI3828660.1"/>
    </source>
</evidence>
<organism evidence="1 2">
    <name type="scientific">Smallanthus sonchifolius</name>
    <dbReference type="NCBI Taxonomy" id="185202"/>
    <lineage>
        <taxon>Eukaryota</taxon>
        <taxon>Viridiplantae</taxon>
        <taxon>Streptophyta</taxon>
        <taxon>Embryophyta</taxon>
        <taxon>Tracheophyta</taxon>
        <taxon>Spermatophyta</taxon>
        <taxon>Magnoliopsida</taxon>
        <taxon>eudicotyledons</taxon>
        <taxon>Gunneridae</taxon>
        <taxon>Pentapetalae</taxon>
        <taxon>asterids</taxon>
        <taxon>campanulids</taxon>
        <taxon>Asterales</taxon>
        <taxon>Asteraceae</taxon>
        <taxon>Asteroideae</taxon>
        <taxon>Heliantheae alliance</taxon>
        <taxon>Millerieae</taxon>
        <taxon>Smallanthus</taxon>
    </lineage>
</organism>
<reference evidence="2" key="1">
    <citation type="journal article" date="2022" name="Mol. Ecol. Resour.">
        <title>The genomes of chicory, endive, great burdock and yacon provide insights into Asteraceae palaeo-polyploidization history and plant inulin production.</title>
        <authorList>
            <person name="Fan W."/>
            <person name="Wang S."/>
            <person name="Wang H."/>
            <person name="Wang A."/>
            <person name="Jiang F."/>
            <person name="Liu H."/>
            <person name="Zhao H."/>
            <person name="Xu D."/>
            <person name="Zhang Y."/>
        </authorList>
    </citation>
    <scope>NUCLEOTIDE SEQUENCE [LARGE SCALE GENOMIC DNA]</scope>
    <source>
        <strain evidence="2">cv. Yunnan</strain>
    </source>
</reference>
<gene>
    <name evidence="1" type="ORF">L1987_02768</name>
</gene>
<name>A0ACB9K8P1_9ASTR</name>
<keyword evidence="2" id="KW-1185">Reference proteome</keyword>
<evidence type="ECO:0000313" key="2">
    <source>
        <dbReference type="Proteomes" id="UP001056120"/>
    </source>
</evidence>
<dbReference type="EMBL" id="CM042018">
    <property type="protein sequence ID" value="KAI3828660.1"/>
    <property type="molecule type" value="Genomic_DNA"/>
</dbReference>
<sequence length="769" mass="89167">MVQSPVLEPVSSKYKLKLKYGGYFRLAKNSSRKRYCFGFQKSIYIDAFTYNLEDLLEEVTKHYPSNMDLIFSTCFVDKCAMEQTFIELDSNENFELMLSMYNTEKESTLYVTTNNNIDISSKQQRVQDEVTNEPHGEEESEYSLSDESYHSHYSTDNEVRSPDDEEETSSLRKKCPTMKVNSKFKNVIEFRRAINHYALVNEFEYLIEKSDLIRFTARCAHIECNWRIHASITQDGVTFEVKTFVETHSCTRSNKGGNKLATQGWVASVVTNKLKSDGDVSVTDLRKWVMKNYSVDVSYLKVYRGKEQAYTYMYGKWEDSFMKMNDFKEELVNRNPGSVVDIDYETDGNKKLFLRFFISLIACSKGFLDGCRPYIALDACHLKGKFNGVLVAATSVDGNNSIFPVAYGVLESENKSSWIWFLELLKKAIGTPNGLVISSDMQKGLEVAITQVYPSVEHRECIRHLYSNFKKHFRGEFFSKNLWRAARTYSVTEHERLLTEIAGVRKDALTYIIENHKKIWSRCKFGTTSKCDYITNNISEAFNSWVGELRYQPVLDLLDSIREKIMVRFDKKRRILQKWKGTLVPNTKSYLNKISKNLGEYDVCRSGENRAEVKCRGKRWEVLLDERKCTCRVWQVKGIPCVHAAAFIAFTRDVNWDKYVDSYFITEKLKAAYALEVAPMPAKDQWVHIDTGEKIYPPTIKRPPGRPRKNRILSHDEPKRRHRCSRCSEYGHHAKTCKNASYQSFNQHESSTSKRGRGRSTKASRKLLI</sequence>
<comment type="caution">
    <text evidence="1">The sequence shown here is derived from an EMBL/GenBank/DDBJ whole genome shotgun (WGS) entry which is preliminary data.</text>
</comment>
<reference evidence="1 2" key="2">
    <citation type="journal article" date="2022" name="Mol. Ecol. Resour.">
        <title>The genomes of chicory, endive, great burdock and yacon provide insights into Asteraceae paleo-polyploidization history and plant inulin production.</title>
        <authorList>
            <person name="Fan W."/>
            <person name="Wang S."/>
            <person name="Wang H."/>
            <person name="Wang A."/>
            <person name="Jiang F."/>
            <person name="Liu H."/>
            <person name="Zhao H."/>
            <person name="Xu D."/>
            <person name="Zhang Y."/>
        </authorList>
    </citation>
    <scope>NUCLEOTIDE SEQUENCE [LARGE SCALE GENOMIC DNA]</scope>
    <source>
        <strain evidence="2">cv. Yunnan</strain>
        <tissue evidence="1">Leaves</tissue>
    </source>
</reference>
<accession>A0ACB9K8P1</accession>
<protein>
    <submittedName>
        <fullName evidence="1">Uncharacterized protein</fullName>
    </submittedName>
</protein>